<dbReference type="PANTHER" id="PTHR20837">
    <property type="entry name" value="CENTROSOMAL PROTEIN-RELATED"/>
    <property type="match status" value="1"/>
</dbReference>
<feature type="region of interest" description="Disordered" evidence="1">
    <location>
        <begin position="22"/>
        <end position="45"/>
    </location>
</feature>
<dbReference type="EMBL" id="JABANM010030491">
    <property type="protein sequence ID" value="KAF4706167.1"/>
    <property type="molecule type" value="Genomic_DNA"/>
</dbReference>
<dbReference type="Proteomes" id="UP000574390">
    <property type="component" value="Unassembled WGS sequence"/>
</dbReference>
<evidence type="ECO:0000259" key="2">
    <source>
        <dbReference type="Pfam" id="PF24656"/>
    </source>
</evidence>
<dbReference type="InterPro" id="IPR052434">
    <property type="entry name" value="Tectonic-like_complex_comp"/>
</dbReference>
<dbReference type="PANTHER" id="PTHR20837:SF0">
    <property type="entry name" value="COILED-COIL AND C2 DOMAIN-CONTAINING PROTEIN 2A"/>
    <property type="match status" value="1"/>
</dbReference>
<name>A0A7J6QD89_PEROL</name>
<evidence type="ECO:0000313" key="4">
    <source>
        <dbReference type="Proteomes" id="UP000574390"/>
    </source>
</evidence>
<gene>
    <name evidence="3" type="primary">CC2D2A_1</name>
    <name evidence="3" type="ORF">FOZ62_012085</name>
</gene>
<dbReference type="GO" id="GO:1904491">
    <property type="term" value="P:protein localization to ciliary transition zone"/>
    <property type="evidence" value="ECO:0007669"/>
    <property type="project" value="TreeGrafter"/>
</dbReference>
<protein>
    <submittedName>
        <fullName evidence="3">Coiled-coil and C2 domain-containing protein 2A</fullName>
    </submittedName>
</protein>
<proteinExistence type="predicted"/>
<feature type="region of interest" description="Disordered" evidence="1">
    <location>
        <begin position="848"/>
        <end position="884"/>
    </location>
</feature>
<accession>A0A7J6QD89</accession>
<evidence type="ECO:0000313" key="3">
    <source>
        <dbReference type="EMBL" id="KAF4706167.1"/>
    </source>
</evidence>
<feature type="compositionally biased region" description="Basic and acidic residues" evidence="1">
    <location>
        <begin position="848"/>
        <end position="860"/>
    </location>
</feature>
<dbReference type="InterPro" id="IPR056290">
    <property type="entry name" value="CEPT76/DRC7_peptidase-like_dom"/>
</dbReference>
<feature type="region of interest" description="Disordered" evidence="1">
    <location>
        <begin position="753"/>
        <end position="781"/>
    </location>
</feature>
<comment type="caution">
    <text evidence="3">The sequence shown here is derived from an EMBL/GenBank/DDBJ whole genome shotgun (WGS) entry which is preliminary data.</text>
</comment>
<dbReference type="GO" id="GO:0035869">
    <property type="term" value="C:ciliary transition zone"/>
    <property type="evidence" value="ECO:0007669"/>
    <property type="project" value="TreeGrafter"/>
</dbReference>
<organism evidence="3 4">
    <name type="scientific">Perkinsus olseni</name>
    <name type="common">Perkinsus atlanticus</name>
    <dbReference type="NCBI Taxonomy" id="32597"/>
    <lineage>
        <taxon>Eukaryota</taxon>
        <taxon>Sar</taxon>
        <taxon>Alveolata</taxon>
        <taxon>Perkinsozoa</taxon>
        <taxon>Perkinsea</taxon>
        <taxon>Perkinsida</taxon>
        <taxon>Perkinsidae</taxon>
        <taxon>Perkinsus</taxon>
    </lineage>
</organism>
<feature type="domain" description="CEP76/DRC7 peptidase-like" evidence="2">
    <location>
        <begin position="1315"/>
        <end position="1345"/>
    </location>
</feature>
<feature type="compositionally biased region" description="Basic and acidic residues" evidence="1">
    <location>
        <begin position="28"/>
        <end position="45"/>
    </location>
</feature>
<dbReference type="Pfam" id="PF24656">
    <property type="entry name" value="CEPT76_peptidase"/>
    <property type="match status" value="1"/>
</dbReference>
<sequence length="1681" mass="187295">MVISNKLHGTKREGQYNLNYSRFDGVGEESREEASREGREKAVIEGHVPPELKEALRLMKSGDPKAKKRANELALLAVERGGPEIRKRFEEALALSTDTTAQDGSIKAASSILEEKLDAAREELKAIDEKIGAARRCTTSEDFFELLKESGIQDEGEIQRAIGDPQFFSELINRRTLPKEDPKVAKILNLVEQCTESQEVAETVPTREKTIEAAWQQADHTVQYLTDENTGKMSGACITVDVSGIKSIEDVELDVSKCYIRIRASPIRKVLNLGPFNFELNIDTVEAKLKRKHGKLLVTVRPRMREVGTQLSFTCLMPLLQTIPLQQGLPCRYVLSPEKVSGPDPRHEGPSSHRGVAVKMHFGEEAELDWGRKLYPFYVEVTSVDLSGYARSAKLLGEEGDKASKFLENWRKYATDRERSKKKQESLTAQLSGLVAESRASPGEDIMHRRWELRRQRDEEERKMLDITQLLYASWMQLKLMREWQGFTSTPWILKAVPATMDPADDEERCSRERQEESQEVSVLQSLPLAEAIAAVSERWAKTKRQPGEPQYDMRLIYDDQCITADHKLDSPLEIERRERARKIRAYLTASLDGGTEVRSEFELPLTDIYTWSLGELPLGDAVHCQRAASDPPLVAAAGAFSFAVHTMPNLLTLRVYVSHIESRWQLLVPRSLRLAMGRTRVAAEAVVNVKTTVGGKQVTHVYRQHHFAENLTVLADGAKEDSEHSGITTGVLTWPDAATSNHSGYVVPPIIGSGGTVHDEEPKDVETMSNTPRGADDSTAGVLQGDLAEYFEKRYCWLPLAAGEGGSAMWRSARLMMLRERAEGRLLGEYGNAPIPAFDRELPAHLRRRSTQDTDEHQISRAKTPRRSSTSGSLTLGVEGDDSEREGHIQDFIDRVRARSQQHLQIKSVVTYRSVVQECEIDLLSWLQWAELLYAVKSLFTPYRPLRPAPRKDPRLSVNATKQVDLHIQARPQWDTAVTPLVVVHRRASSYNPASGFASYNAFNHGFSSTGFGGAGRVQESVGMGTSTFPEIVVEARVTDFHGEMVSEVTRRVPAGGLSGTADVNQKIIVPFMRPRGVEVPSEEFAELPESVHLNVFDERSVVRTLRDGYTVRTDTERRFLGSFSLPLSSIFNSPSAVDGTFRLDTPAATLGYSPTESQEEFSGSHIVLSATINPLIAITQRQQQVTDGKEPLATGQWPVLAFPPQPMSRLVDITPGAEPRALLNHVQRWLERLRSAYPKSIVEGSMALGTDLDGRSVLACRYVAQPLTPPPEVTSLDDPHAIERAARFVSMIPFLTDDQIFSSLKGCTKLNLDVWCTPQNFIDIRAGDWEEHATLLCSYFKRIDAHRRLQNSNYPVVQSSCIVCRYIADEKAMILLMKVRIEAGHVLRPLQAIHCQPPGFIPVVRDTSYGREWLGDAALSLRFLKKPAAEDSPGSGERLRATPYCPIRRVIVVFNDSNVWFYRKQQPENSARGFADGIKYNVISQKHIDMLQTTLQSRLESNIRHYRSSIGTGLARLDSSLRNALIDICELFEKHAQTHRISGNESVSPLKPKEVPEVTGSSLEHALNGLDQLLGDARVFGVPINVTYTDVSTLWQKVVNTGVLDPVGQTCDFAVAVRVFSYPANVLSVTAVTGHTVASRLVSTISSTADTSSRIRSGPATNIVELGINPMAPVHDEPE</sequence>
<reference evidence="3 4" key="1">
    <citation type="submission" date="2020-04" db="EMBL/GenBank/DDBJ databases">
        <title>Perkinsus olseni comparative genomics.</title>
        <authorList>
            <person name="Bogema D.R."/>
        </authorList>
    </citation>
    <scope>NUCLEOTIDE SEQUENCE [LARGE SCALE GENOMIC DNA]</scope>
    <source>
        <strain evidence="3">ATCC PRA-205</strain>
    </source>
</reference>
<evidence type="ECO:0000256" key="1">
    <source>
        <dbReference type="SAM" id="MobiDB-lite"/>
    </source>
</evidence>
<dbReference type="GO" id="GO:1905515">
    <property type="term" value="P:non-motile cilium assembly"/>
    <property type="evidence" value="ECO:0007669"/>
    <property type="project" value="TreeGrafter"/>
</dbReference>
<feature type="compositionally biased region" description="Basic and acidic residues" evidence="1">
    <location>
        <begin position="758"/>
        <end position="767"/>
    </location>
</feature>